<keyword evidence="2" id="KW-1185">Reference proteome</keyword>
<accession>A0A7T8KIE8</accession>
<proteinExistence type="predicted"/>
<dbReference type="AlphaFoldDB" id="A0A7T8KIE8"/>
<dbReference type="Proteomes" id="UP000595437">
    <property type="component" value="Chromosome 1"/>
</dbReference>
<evidence type="ECO:0000313" key="1">
    <source>
        <dbReference type="EMBL" id="QQP56487.1"/>
    </source>
</evidence>
<dbReference type="EMBL" id="CP045890">
    <property type="protein sequence ID" value="QQP56487.1"/>
    <property type="molecule type" value="Genomic_DNA"/>
</dbReference>
<reference evidence="2" key="1">
    <citation type="submission" date="2021-01" db="EMBL/GenBank/DDBJ databases">
        <title>Caligus Genome Assembly.</title>
        <authorList>
            <person name="Gallardo-Escarate C."/>
        </authorList>
    </citation>
    <scope>NUCLEOTIDE SEQUENCE [LARGE SCALE GENOMIC DNA]</scope>
</reference>
<protein>
    <submittedName>
        <fullName evidence="1">Uncharacterized protein</fullName>
    </submittedName>
</protein>
<gene>
    <name evidence="1" type="ORF">FKW44_001168</name>
</gene>
<organism evidence="1 2">
    <name type="scientific">Caligus rogercresseyi</name>
    <name type="common">Sea louse</name>
    <dbReference type="NCBI Taxonomy" id="217165"/>
    <lineage>
        <taxon>Eukaryota</taxon>
        <taxon>Metazoa</taxon>
        <taxon>Ecdysozoa</taxon>
        <taxon>Arthropoda</taxon>
        <taxon>Crustacea</taxon>
        <taxon>Multicrustacea</taxon>
        <taxon>Hexanauplia</taxon>
        <taxon>Copepoda</taxon>
        <taxon>Siphonostomatoida</taxon>
        <taxon>Caligidae</taxon>
        <taxon>Caligus</taxon>
    </lineage>
</organism>
<name>A0A7T8KIE8_CALRO</name>
<evidence type="ECO:0000313" key="2">
    <source>
        <dbReference type="Proteomes" id="UP000595437"/>
    </source>
</evidence>
<sequence length="49" mass="5448">MDYIPKSIGSDLGRREGTQVFGPKVCKHISAEALKPICCYGMELHLVKQ</sequence>